<evidence type="ECO:0000313" key="2">
    <source>
        <dbReference type="EMBL" id="KAB0395157.1"/>
    </source>
</evidence>
<feature type="region of interest" description="Disordered" evidence="1">
    <location>
        <begin position="53"/>
        <end position="108"/>
    </location>
</feature>
<feature type="compositionally biased region" description="Basic and acidic residues" evidence="1">
    <location>
        <begin position="53"/>
        <end position="66"/>
    </location>
</feature>
<comment type="caution">
    <text evidence="2">The sequence shown here is derived from an EMBL/GenBank/DDBJ whole genome shotgun (WGS) entry which is preliminary data.</text>
</comment>
<feature type="compositionally biased region" description="Polar residues" evidence="1">
    <location>
        <begin position="88"/>
        <end position="100"/>
    </location>
</feature>
<sequence>QEGDYAGAGPRAPPSTCHGSDGDGGACQLTPPHDLIAAFARRWLREQVLTAKDWEQSPRTRRREGCKGQQQSRLHGAETQDIPREATWTVQRPKLSQTSWRGGPGSSPHHISMSFLSGSKWAGQMKDLSFFSWSTPPGSGKPFPDNPTQLLPQPIPSSLVT</sequence>
<name>A0A643C4K9_BALPH</name>
<evidence type="ECO:0000313" key="3">
    <source>
        <dbReference type="Proteomes" id="UP000437017"/>
    </source>
</evidence>
<feature type="region of interest" description="Disordered" evidence="1">
    <location>
        <begin position="1"/>
        <end position="29"/>
    </location>
</feature>
<organism evidence="2 3">
    <name type="scientific">Balaenoptera physalus</name>
    <name type="common">Fin whale</name>
    <name type="synonym">Balaena physalus</name>
    <dbReference type="NCBI Taxonomy" id="9770"/>
    <lineage>
        <taxon>Eukaryota</taxon>
        <taxon>Metazoa</taxon>
        <taxon>Chordata</taxon>
        <taxon>Craniata</taxon>
        <taxon>Vertebrata</taxon>
        <taxon>Euteleostomi</taxon>
        <taxon>Mammalia</taxon>
        <taxon>Eutheria</taxon>
        <taxon>Laurasiatheria</taxon>
        <taxon>Artiodactyla</taxon>
        <taxon>Whippomorpha</taxon>
        <taxon>Cetacea</taxon>
        <taxon>Mysticeti</taxon>
        <taxon>Balaenopteridae</taxon>
        <taxon>Balaenoptera</taxon>
    </lineage>
</organism>
<dbReference type="Proteomes" id="UP000437017">
    <property type="component" value="Unassembled WGS sequence"/>
</dbReference>
<feature type="compositionally biased region" description="Basic and acidic residues" evidence="1">
    <location>
        <begin position="75"/>
        <end position="84"/>
    </location>
</feature>
<accession>A0A643C4K9</accession>
<proteinExistence type="predicted"/>
<dbReference type="AlphaFoldDB" id="A0A643C4K9"/>
<protein>
    <submittedName>
        <fullName evidence="2">Uncharacterized protein</fullName>
    </submittedName>
</protein>
<feature type="compositionally biased region" description="Polar residues" evidence="1">
    <location>
        <begin position="146"/>
        <end position="161"/>
    </location>
</feature>
<gene>
    <name evidence="2" type="ORF">E2I00_016379</name>
</gene>
<dbReference type="EMBL" id="SGJD01002564">
    <property type="protein sequence ID" value="KAB0395157.1"/>
    <property type="molecule type" value="Genomic_DNA"/>
</dbReference>
<feature type="non-terminal residue" evidence="2">
    <location>
        <position position="1"/>
    </location>
</feature>
<keyword evidence="3" id="KW-1185">Reference proteome</keyword>
<feature type="region of interest" description="Disordered" evidence="1">
    <location>
        <begin position="132"/>
        <end position="161"/>
    </location>
</feature>
<evidence type="ECO:0000256" key="1">
    <source>
        <dbReference type="SAM" id="MobiDB-lite"/>
    </source>
</evidence>
<reference evidence="2 3" key="1">
    <citation type="journal article" date="2019" name="PLoS ONE">
        <title>Genomic analyses reveal an absence of contemporary introgressive admixture between fin whales and blue whales, despite known hybrids.</title>
        <authorList>
            <person name="Westbury M.V."/>
            <person name="Petersen B."/>
            <person name="Lorenzen E.D."/>
        </authorList>
    </citation>
    <scope>NUCLEOTIDE SEQUENCE [LARGE SCALE GENOMIC DNA]</scope>
    <source>
        <strain evidence="2">FinWhale-01</strain>
    </source>
</reference>
<dbReference type="OrthoDB" id="9808087at2759"/>